<name>A0A815UJN3_ADIRI</name>
<dbReference type="EMBL" id="CAJNOJ010000769">
    <property type="protein sequence ID" value="CAF1520776.1"/>
    <property type="molecule type" value="Genomic_DNA"/>
</dbReference>
<proteinExistence type="predicted"/>
<sequence length="234" mass="27100">MPKRKCCEHPEKHANSTRVPKGTIAVSLQLSKFLGSRYNMTESRTRWLCPRCHSDDGDGDDDDAMMTEILDNCSTKDDDHATEQLTEEEEDNVRMDSGFMNESKENDHHSLHMDERSTDCESMGEEEGDVLYEHEYQKSKAVKQLVAVFELLKIESIHDKSTVFPIRVKVDEVYRKLQQWRDVLEGVTQASHDPNPHELRISESNEFLDGLKKLFVESDANEKIRLMTIAPREW</sequence>
<feature type="non-terminal residue" evidence="1">
    <location>
        <position position="1"/>
    </location>
</feature>
<comment type="caution">
    <text evidence="1">The sequence shown here is derived from an EMBL/GenBank/DDBJ whole genome shotgun (WGS) entry which is preliminary data.</text>
</comment>
<protein>
    <submittedName>
        <fullName evidence="1">Uncharacterized protein</fullName>
    </submittedName>
</protein>
<dbReference type="AlphaFoldDB" id="A0A815UJN3"/>
<evidence type="ECO:0000313" key="1">
    <source>
        <dbReference type="EMBL" id="CAF1520776.1"/>
    </source>
</evidence>
<gene>
    <name evidence="1" type="ORF">EDS130_LOCUS43861</name>
</gene>
<accession>A0A815UJN3</accession>
<evidence type="ECO:0000313" key="2">
    <source>
        <dbReference type="Proteomes" id="UP000663852"/>
    </source>
</evidence>
<organism evidence="1 2">
    <name type="scientific">Adineta ricciae</name>
    <name type="common">Rotifer</name>
    <dbReference type="NCBI Taxonomy" id="249248"/>
    <lineage>
        <taxon>Eukaryota</taxon>
        <taxon>Metazoa</taxon>
        <taxon>Spiralia</taxon>
        <taxon>Gnathifera</taxon>
        <taxon>Rotifera</taxon>
        <taxon>Eurotatoria</taxon>
        <taxon>Bdelloidea</taxon>
        <taxon>Adinetida</taxon>
        <taxon>Adinetidae</taxon>
        <taxon>Adineta</taxon>
    </lineage>
</organism>
<dbReference type="Proteomes" id="UP000663852">
    <property type="component" value="Unassembled WGS sequence"/>
</dbReference>
<reference evidence="1" key="1">
    <citation type="submission" date="2021-02" db="EMBL/GenBank/DDBJ databases">
        <authorList>
            <person name="Nowell W R."/>
        </authorList>
    </citation>
    <scope>NUCLEOTIDE SEQUENCE</scope>
</reference>